<dbReference type="InterPro" id="IPR027266">
    <property type="entry name" value="TrmE/GcvT-like"/>
</dbReference>
<dbReference type="InterPro" id="IPR029043">
    <property type="entry name" value="GcvT/YgfZ_C"/>
</dbReference>
<dbReference type="Gene3D" id="2.40.30.110">
    <property type="entry name" value="Aminomethyltransferase beta-barrel domains"/>
    <property type="match status" value="1"/>
</dbReference>
<dbReference type="InterPro" id="IPR032503">
    <property type="entry name" value="FAO_M"/>
</dbReference>
<reference evidence="7 8" key="1">
    <citation type="submission" date="2017-10" db="EMBL/GenBank/DDBJ databases">
        <title>Analysis of the genome sequences of Rhizobium populations associated to common bean (phaseolus vulgaris).</title>
        <authorList>
            <person name="Bustos P."/>
            <person name="Santamaria R.I."/>
            <person name="Miranda-Sanchez F."/>
            <person name="Perez-Carrascal O."/>
            <person name="Juarez S."/>
            <person name="Lozano L."/>
            <person name="Martinez-Flores I."/>
            <person name="Vinuesa P."/>
            <person name="Martinez-Romero E."/>
            <person name="Cevallos M.A."/>
            <person name="Romero D."/>
            <person name="Davila G."/>
            <person name="Gonzalez V."/>
        </authorList>
    </citation>
    <scope>NUCLEOTIDE SEQUENCE [LARGE SCALE GENOMIC DNA]</scope>
    <source>
        <strain evidence="7 8">NXT3</strain>
        <plasmid evidence="8">Plasmid psfrenxt3a</plasmid>
    </source>
</reference>
<evidence type="ECO:0000256" key="1">
    <source>
        <dbReference type="ARBA" id="ARBA00008609"/>
    </source>
</evidence>
<dbReference type="InterPro" id="IPR028896">
    <property type="entry name" value="GcvT/YgfZ/DmdA"/>
</dbReference>
<dbReference type="InterPro" id="IPR006222">
    <property type="entry name" value="GCVT_N"/>
</dbReference>
<evidence type="ECO:0000256" key="2">
    <source>
        <dbReference type="ARBA" id="ARBA00023002"/>
    </source>
</evidence>
<dbReference type="Gene3D" id="3.30.1360.120">
    <property type="entry name" value="Probable tRNA modification gtpase trme, domain 1"/>
    <property type="match status" value="1"/>
</dbReference>
<evidence type="ECO:0000313" key="7">
    <source>
        <dbReference type="EMBL" id="AUX78397.1"/>
    </source>
</evidence>
<protein>
    <submittedName>
        <fullName evidence="7">Sarcosine dehydrogenase protein</fullName>
    </submittedName>
</protein>
<dbReference type="InterPro" id="IPR036188">
    <property type="entry name" value="FAD/NAD-bd_sf"/>
</dbReference>
<feature type="domain" description="Aminomethyltransferase C-terminal" evidence="5">
    <location>
        <begin position="745"/>
        <end position="817"/>
    </location>
</feature>
<dbReference type="Gene3D" id="3.50.50.60">
    <property type="entry name" value="FAD/NAD(P)-binding domain"/>
    <property type="match status" value="1"/>
</dbReference>
<dbReference type="GO" id="GO:0016491">
    <property type="term" value="F:oxidoreductase activity"/>
    <property type="evidence" value="ECO:0007669"/>
    <property type="project" value="UniProtKB-KW"/>
</dbReference>
<dbReference type="SUPFAM" id="SSF51905">
    <property type="entry name" value="FAD/NAD(P)-binding domain"/>
    <property type="match status" value="1"/>
</dbReference>
<name>A0A2L0HAF0_RHIFR</name>
<dbReference type="Pfam" id="PF01266">
    <property type="entry name" value="DAO"/>
    <property type="match status" value="1"/>
</dbReference>
<keyword evidence="2" id="KW-0560">Oxidoreductase</keyword>
<dbReference type="Proteomes" id="UP000239340">
    <property type="component" value="Plasmid pSfreNXT3a"/>
</dbReference>
<dbReference type="RefSeq" id="WP_234828149.1">
    <property type="nucleotide sequence ID" value="NZ_CP024308.1"/>
</dbReference>
<organism evidence="7 8">
    <name type="scientific">Rhizobium fredii</name>
    <name type="common">Sinorhizobium fredii</name>
    <dbReference type="NCBI Taxonomy" id="380"/>
    <lineage>
        <taxon>Bacteria</taxon>
        <taxon>Pseudomonadati</taxon>
        <taxon>Pseudomonadota</taxon>
        <taxon>Alphaproteobacteria</taxon>
        <taxon>Hyphomicrobiales</taxon>
        <taxon>Rhizobiaceae</taxon>
        <taxon>Sinorhizobium/Ensifer group</taxon>
        <taxon>Sinorhizobium</taxon>
    </lineage>
</organism>
<feature type="domain" description="GCVT N-terminal" evidence="4">
    <location>
        <begin position="431"/>
        <end position="708"/>
    </location>
</feature>
<dbReference type="PANTHER" id="PTHR43757">
    <property type="entry name" value="AMINOMETHYLTRANSFERASE"/>
    <property type="match status" value="1"/>
</dbReference>
<keyword evidence="7" id="KW-0614">Plasmid</keyword>
<dbReference type="SUPFAM" id="SSF101790">
    <property type="entry name" value="Aminomethyltransferase beta-barrel domain"/>
    <property type="match status" value="1"/>
</dbReference>
<dbReference type="Gene3D" id="3.30.9.10">
    <property type="entry name" value="D-Amino Acid Oxidase, subunit A, domain 2"/>
    <property type="match status" value="1"/>
</dbReference>
<dbReference type="Gene3D" id="3.30.70.1400">
    <property type="entry name" value="Aminomethyltransferase beta-barrel domains"/>
    <property type="match status" value="1"/>
</dbReference>
<evidence type="ECO:0000313" key="8">
    <source>
        <dbReference type="Proteomes" id="UP000239340"/>
    </source>
</evidence>
<dbReference type="AlphaFoldDB" id="A0A2L0HAF0"/>
<dbReference type="Pfam" id="PF16350">
    <property type="entry name" value="FAO_M"/>
    <property type="match status" value="1"/>
</dbReference>
<proteinExistence type="inferred from homology"/>
<accession>A0A2L0HAF0</accession>
<dbReference type="EMBL" id="CP024308">
    <property type="protein sequence ID" value="AUX78397.1"/>
    <property type="molecule type" value="Genomic_DNA"/>
</dbReference>
<dbReference type="Pfam" id="PF01571">
    <property type="entry name" value="GCV_T"/>
    <property type="match status" value="1"/>
</dbReference>
<evidence type="ECO:0000259" key="5">
    <source>
        <dbReference type="Pfam" id="PF08669"/>
    </source>
</evidence>
<gene>
    <name evidence="7" type="ORF">NXT3_PA00102</name>
</gene>
<evidence type="ECO:0000259" key="6">
    <source>
        <dbReference type="Pfam" id="PF16350"/>
    </source>
</evidence>
<comment type="similarity">
    <text evidence="1">Belongs to the GcvT family.</text>
</comment>
<evidence type="ECO:0000259" key="4">
    <source>
        <dbReference type="Pfam" id="PF01571"/>
    </source>
</evidence>
<sequence>MSDITRQKALPEKAPVVVIGGGIIGVSTLYHLARRGVSGAVLLERKQLASGTTWHAAGIVGQLRESSAQTNLSKYTARLFTELEAETGQATGYKQNGTMHLALSGIRLEQLQRNHDHARRMEIESHMLSVDALKEQWPLINYEGVLGGFFVPSNGQVNPLDVTQAMAKGAKQKGALVFENTSATRILTKNGRVIGVETDQGVIATEKVLLAGGMWTSRFAKAHGVTVPLHAAEHFYIVTQPVADLPRTLPCLVVGEERTYWKEDAGKLLIGGFEARGKAWAREGIPDSFEFDELPFDMEHNEPILETIFARMPALAEMGIKTFFNGPESFTPDGRPYLGPAPEKRGLFIAAGMNSNGILNSGGVGLTMAEWLVDGYPSRSMNSMLACRAHPFQSNSAYNGDRVGESVGFHYGIHWPGRQIETARGIRRVPMHDRLASAGAVFAERIGWEVPMYFDPAGAGWPTKPSLGWQEWSPIVADECIAARDDAVLLDQSMYGKILVQGPDTAKALNMVCGAQMDVPTGTSVYTQFLNPRGGIEADVTVTRFAEDRFLIVTGHPSQIRDRAWLEAHADPSWRFEVFDATSSYSLLTVHGPKARAVIGSITTDDVSNEAFPFGAARELDLAYARAWVIRRSFLGELGYELLIPTEFTAGVYEALLVAGKPHNLRHIGMFAMNSCRLEKAFRHFGHDIGEDDTPFETGLGFAVDLSKEQFLGREVLEAQKAQGPATKFRTVCVSVESASALEGPYLIHNEPVWRDGELVGHVTSGGWGFRLERMVGLASLHRADGVTKAWLDEGGFEVQIAGEMCPLTVQLQPFYDPKGERMRA</sequence>
<feature type="domain" description="FAD dependent oxidoreductase" evidence="3">
    <location>
        <begin position="16"/>
        <end position="371"/>
    </location>
</feature>
<evidence type="ECO:0000259" key="3">
    <source>
        <dbReference type="Pfam" id="PF01266"/>
    </source>
</evidence>
<dbReference type="PANTHER" id="PTHR43757:SF15">
    <property type="entry name" value="PYRUVATE DEHYDROGENASE PHOSPHATASE REGULATORY SUBUNIT, MITOCHONDRIAL-LIKE"/>
    <property type="match status" value="1"/>
</dbReference>
<dbReference type="Pfam" id="PF08669">
    <property type="entry name" value="GCV_T_C"/>
    <property type="match status" value="1"/>
</dbReference>
<dbReference type="InterPro" id="IPR006076">
    <property type="entry name" value="FAD-dep_OxRdtase"/>
</dbReference>
<dbReference type="SUPFAM" id="SSF103025">
    <property type="entry name" value="Folate-binding domain"/>
    <property type="match status" value="1"/>
</dbReference>
<dbReference type="SUPFAM" id="SSF54373">
    <property type="entry name" value="FAD-linked reductases, C-terminal domain"/>
    <property type="match status" value="1"/>
</dbReference>
<feature type="domain" description="FAD dependent oxidoreductase central" evidence="6">
    <location>
        <begin position="374"/>
        <end position="428"/>
    </location>
</feature>
<geneLocation type="plasmid" evidence="8">
    <name>psfrenxt3a</name>
</geneLocation>
<dbReference type="InterPro" id="IPR013977">
    <property type="entry name" value="GcvT_C"/>
</dbReference>